<dbReference type="AlphaFoldDB" id="A0A4S8PJR2"/>
<dbReference type="Proteomes" id="UP000305792">
    <property type="component" value="Unassembled WGS sequence"/>
</dbReference>
<organism evidence="2 3">
    <name type="scientific">Glycomyces paridis</name>
    <dbReference type="NCBI Taxonomy" id="2126555"/>
    <lineage>
        <taxon>Bacteria</taxon>
        <taxon>Bacillati</taxon>
        <taxon>Actinomycetota</taxon>
        <taxon>Actinomycetes</taxon>
        <taxon>Glycomycetales</taxon>
        <taxon>Glycomycetaceae</taxon>
        <taxon>Glycomyces</taxon>
    </lineage>
</organism>
<keyword evidence="3" id="KW-1185">Reference proteome</keyword>
<evidence type="ECO:0008006" key="4">
    <source>
        <dbReference type="Google" id="ProtNLM"/>
    </source>
</evidence>
<feature type="transmembrane region" description="Helical" evidence="1">
    <location>
        <begin position="6"/>
        <end position="32"/>
    </location>
</feature>
<evidence type="ECO:0000256" key="1">
    <source>
        <dbReference type="SAM" id="Phobius"/>
    </source>
</evidence>
<keyword evidence="1" id="KW-1133">Transmembrane helix</keyword>
<reference evidence="2 3" key="1">
    <citation type="journal article" date="2018" name="Int. J. Syst. Evol. Microbiol.">
        <title>Glycomyces paridis sp. nov., isolated from the medicinal plant Paris polyphylla.</title>
        <authorList>
            <person name="Fang X.M."/>
            <person name="Bai J.L."/>
            <person name="Su J."/>
            <person name="Zhao L.L."/>
            <person name="Liu H.Y."/>
            <person name="Ma B.P."/>
            <person name="Zhang Y.Q."/>
            <person name="Yu L.Y."/>
        </authorList>
    </citation>
    <scope>NUCLEOTIDE SEQUENCE [LARGE SCALE GENOMIC DNA]</scope>
    <source>
        <strain evidence="2 3">CPCC 204357</strain>
    </source>
</reference>
<dbReference type="EMBL" id="STGX01000007">
    <property type="protein sequence ID" value="THV28679.1"/>
    <property type="molecule type" value="Genomic_DNA"/>
</dbReference>
<name>A0A4S8PJR2_9ACTN</name>
<dbReference type="RefSeq" id="WP_136529789.1">
    <property type="nucleotide sequence ID" value="NZ_STGX01000007.1"/>
</dbReference>
<evidence type="ECO:0000313" key="2">
    <source>
        <dbReference type="EMBL" id="THV28679.1"/>
    </source>
</evidence>
<accession>A0A4S8PJR2</accession>
<dbReference type="OrthoDB" id="3429251at2"/>
<evidence type="ECO:0000313" key="3">
    <source>
        <dbReference type="Proteomes" id="UP000305792"/>
    </source>
</evidence>
<proteinExistence type="predicted"/>
<comment type="caution">
    <text evidence="2">The sequence shown here is derived from an EMBL/GenBank/DDBJ whole genome shotgun (WGS) entry which is preliminary data.</text>
</comment>
<keyword evidence="1" id="KW-0812">Transmembrane</keyword>
<keyword evidence="1" id="KW-0472">Membrane</keyword>
<protein>
    <recommendedName>
        <fullName evidence="4">DUF3137 domain-containing protein</fullName>
    </recommendedName>
</protein>
<gene>
    <name evidence="2" type="ORF">E9998_11230</name>
</gene>
<sequence length="230" mass="26294">MTDAAAVAGVTITALVCVGSIGGLVTLVVLLVHYGRKRRQQRIDANHAWAGHHGFHYWTSEPSALELSAHAPFTSGHARVALDVFRGTHRGRHLHFFQLQYRTGNGEDESTHDHQVVAVSLPASRPYLEVTHETARSRRRARDLQFENRAFNDLYFIESASPRFAHDVIHPRTMEWMLADPRARVNRWRFEGAWLLTFRSGPLRLEEVFAHADFLHQILDQVPDHVWSEP</sequence>